<proteinExistence type="predicted"/>
<gene>
    <name evidence="1" type="ORF">H9900_04990</name>
</gene>
<name>A0A9D1TMV6_9FIRM</name>
<sequence>MKKSYEAELESYYNEPVPIMLVKDNWKYKDDLTVTLNGTNYQIKRGVPVNVPRKVALVIERSHKQELEAEKYIESLKA</sequence>
<dbReference type="Proteomes" id="UP000824162">
    <property type="component" value="Unassembled WGS sequence"/>
</dbReference>
<dbReference type="AlphaFoldDB" id="A0A9D1TMV6"/>
<protein>
    <submittedName>
        <fullName evidence="1">Uncharacterized protein</fullName>
    </submittedName>
</protein>
<accession>A0A9D1TMV6</accession>
<evidence type="ECO:0000313" key="2">
    <source>
        <dbReference type="Proteomes" id="UP000824162"/>
    </source>
</evidence>
<evidence type="ECO:0000313" key="1">
    <source>
        <dbReference type="EMBL" id="HIV86148.1"/>
    </source>
</evidence>
<dbReference type="EMBL" id="DXIJ01000105">
    <property type="protein sequence ID" value="HIV86148.1"/>
    <property type="molecule type" value="Genomic_DNA"/>
</dbReference>
<organism evidence="1 2">
    <name type="scientific">Candidatus Monoglobus merdigallinarum</name>
    <dbReference type="NCBI Taxonomy" id="2838698"/>
    <lineage>
        <taxon>Bacteria</taxon>
        <taxon>Bacillati</taxon>
        <taxon>Bacillota</taxon>
        <taxon>Clostridia</taxon>
        <taxon>Monoglobales</taxon>
        <taxon>Monoglobaceae</taxon>
        <taxon>Monoglobus</taxon>
    </lineage>
</organism>
<reference evidence="1" key="2">
    <citation type="submission" date="2021-04" db="EMBL/GenBank/DDBJ databases">
        <authorList>
            <person name="Gilroy R."/>
        </authorList>
    </citation>
    <scope>NUCLEOTIDE SEQUENCE</scope>
    <source>
        <strain evidence="1">5790</strain>
    </source>
</reference>
<comment type="caution">
    <text evidence="1">The sequence shown here is derived from an EMBL/GenBank/DDBJ whole genome shotgun (WGS) entry which is preliminary data.</text>
</comment>
<reference evidence="1" key="1">
    <citation type="journal article" date="2021" name="PeerJ">
        <title>Extensive microbial diversity within the chicken gut microbiome revealed by metagenomics and culture.</title>
        <authorList>
            <person name="Gilroy R."/>
            <person name="Ravi A."/>
            <person name="Getino M."/>
            <person name="Pursley I."/>
            <person name="Horton D.L."/>
            <person name="Alikhan N.F."/>
            <person name="Baker D."/>
            <person name="Gharbi K."/>
            <person name="Hall N."/>
            <person name="Watson M."/>
            <person name="Adriaenssens E.M."/>
            <person name="Foster-Nyarko E."/>
            <person name="Jarju S."/>
            <person name="Secka A."/>
            <person name="Antonio M."/>
            <person name="Oren A."/>
            <person name="Chaudhuri R.R."/>
            <person name="La Ragione R."/>
            <person name="Hildebrand F."/>
            <person name="Pallen M.J."/>
        </authorList>
    </citation>
    <scope>NUCLEOTIDE SEQUENCE</scope>
    <source>
        <strain evidence="1">5790</strain>
    </source>
</reference>